<proteinExistence type="predicted"/>
<accession>A0A7W8ADN4</accession>
<protein>
    <submittedName>
        <fullName evidence="1">Uncharacterized protein</fullName>
    </submittedName>
</protein>
<evidence type="ECO:0000313" key="2">
    <source>
        <dbReference type="Proteomes" id="UP000568380"/>
    </source>
</evidence>
<evidence type="ECO:0000313" key="1">
    <source>
        <dbReference type="EMBL" id="MBB5084262.1"/>
    </source>
</evidence>
<keyword evidence="2" id="KW-1185">Reference proteome</keyword>
<sequence>MTEIPEGAGDERVDAVLAGLERLSGLPVGEHAAVYDDAYAGLEETLAAMDEQ</sequence>
<dbReference type="EMBL" id="JACHIN010000022">
    <property type="protein sequence ID" value="MBB5084262.1"/>
    <property type="molecule type" value="Genomic_DNA"/>
</dbReference>
<name>A0A7W8ADN4_9ACTN</name>
<dbReference type="RefSeq" id="WP_184974051.1">
    <property type="nucleotide sequence ID" value="NZ_JACHIN010000022.1"/>
</dbReference>
<dbReference type="AlphaFoldDB" id="A0A7W8ADN4"/>
<reference evidence="1 2" key="1">
    <citation type="submission" date="2020-08" db="EMBL/GenBank/DDBJ databases">
        <title>Genomic Encyclopedia of Type Strains, Phase IV (KMG-IV): sequencing the most valuable type-strain genomes for metagenomic binning, comparative biology and taxonomic classification.</title>
        <authorList>
            <person name="Goeker M."/>
        </authorList>
    </citation>
    <scope>NUCLEOTIDE SEQUENCE [LARGE SCALE GENOMIC DNA]</scope>
    <source>
        <strain evidence="1 2">DSM 45385</strain>
    </source>
</reference>
<dbReference type="Proteomes" id="UP000568380">
    <property type="component" value="Unassembled WGS sequence"/>
</dbReference>
<organism evidence="1 2">
    <name type="scientific">Nonomuraea endophytica</name>
    <dbReference type="NCBI Taxonomy" id="714136"/>
    <lineage>
        <taxon>Bacteria</taxon>
        <taxon>Bacillati</taxon>
        <taxon>Actinomycetota</taxon>
        <taxon>Actinomycetes</taxon>
        <taxon>Streptosporangiales</taxon>
        <taxon>Streptosporangiaceae</taxon>
        <taxon>Nonomuraea</taxon>
    </lineage>
</organism>
<comment type="caution">
    <text evidence="1">The sequence shown here is derived from an EMBL/GenBank/DDBJ whole genome shotgun (WGS) entry which is preliminary data.</text>
</comment>
<gene>
    <name evidence="1" type="ORF">HNR40_009771</name>
</gene>